<dbReference type="InterPro" id="IPR021942">
    <property type="entry name" value="DUF3557"/>
</dbReference>
<dbReference type="AlphaFoldDB" id="A0A2G5TZA8"/>
<dbReference type="OrthoDB" id="5889831at2759"/>
<evidence type="ECO:0000313" key="2">
    <source>
        <dbReference type="Proteomes" id="UP000230233"/>
    </source>
</evidence>
<dbReference type="PANTHER" id="PTHR31379">
    <property type="entry name" value="F-BOX C PROTEIN-RELATED-RELATED"/>
    <property type="match status" value="1"/>
</dbReference>
<sequence length="407" mass="47013">MKDEACPVQPVIQDSGKLRDLVKRNPFQSTREMSITLGTIHATIENGLSKILLSLRCPSLQAADKSVPLKCQELEFKENETTIDENGFKVRIHIHMANENQIDERVEHFNGSGGLNCDIDMVGRRDWLKLRDLYPGDVQLEPFQEGFQVTDHPIFGDHQPFLQLTLKDQDQELVIERVKYTKTLIEAYHYINSLFFGGRSEPIRVKHLQMSVNILRLPEFVKFHSKEVDTRIITANGFEKLKEIMNASSFPLNFCGIGPIANDWSTFDHPVFRSAHHVLVRNKRHDNAELFLRLLELRNGNITVQSLLSGIMLQTIIDNWKMTQRKVGTTLTFEYIHTRKVEAILNQILGQRRYRENENGDLIIPLYQDKELRISSGDTHEELAKGSNFWDDFNNFLKLEVIDVDSE</sequence>
<organism evidence="1 2">
    <name type="scientific">Caenorhabditis nigoni</name>
    <dbReference type="NCBI Taxonomy" id="1611254"/>
    <lineage>
        <taxon>Eukaryota</taxon>
        <taxon>Metazoa</taxon>
        <taxon>Ecdysozoa</taxon>
        <taxon>Nematoda</taxon>
        <taxon>Chromadorea</taxon>
        <taxon>Rhabditida</taxon>
        <taxon>Rhabditina</taxon>
        <taxon>Rhabditomorpha</taxon>
        <taxon>Rhabditoidea</taxon>
        <taxon>Rhabditidae</taxon>
        <taxon>Peloderinae</taxon>
        <taxon>Caenorhabditis</taxon>
    </lineage>
</organism>
<gene>
    <name evidence="1" type="primary">Cnig_chr_IV.g12656</name>
    <name evidence="1" type="ORF">B9Z55_012656</name>
</gene>
<name>A0A2G5TZA8_9PELO</name>
<dbReference type="EMBL" id="PDUG01000004">
    <property type="protein sequence ID" value="PIC32266.1"/>
    <property type="molecule type" value="Genomic_DNA"/>
</dbReference>
<reference evidence="2" key="1">
    <citation type="submission" date="2017-10" db="EMBL/GenBank/DDBJ databases">
        <title>Rapid genome shrinkage in a self-fertile nematode reveals novel sperm competition proteins.</title>
        <authorList>
            <person name="Yin D."/>
            <person name="Schwarz E.M."/>
            <person name="Thomas C.G."/>
            <person name="Felde R.L."/>
            <person name="Korf I.F."/>
            <person name="Cutter A.D."/>
            <person name="Schartner C.M."/>
            <person name="Ralston E.J."/>
            <person name="Meyer B.J."/>
            <person name="Haag E.S."/>
        </authorList>
    </citation>
    <scope>NUCLEOTIDE SEQUENCE [LARGE SCALE GENOMIC DNA]</scope>
    <source>
        <strain evidence="2">JU1422</strain>
    </source>
</reference>
<proteinExistence type="predicted"/>
<evidence type="ECO:0000313" key="1">
    <source>
        <dbReference type="EMBL" id="PIC32266.1"/>
    </source>
</evidence>
<comment type="caution">
    <text evidence="1">The sequence shown here is derived from an EMBL/GenBank/DDBJ whole genome shotgun (WGS) entry which is preliminary data.</text>
</comment>
<dbReference type="Proteomes" id="UP000230233">
    <property type="component" value="Chromosome IV"/>
</dbReference>
<keyword evidence="2" id="KW-1185">Reference proteome</keyword>
<protein>
    <recommendedName>
        <fullName evidence="3">DUF38 domain-containing protein</fullName>
    </recommendedName>
</protein>
<dbReference type="Pfam" id="PF12078">
    <property type="entry name" value="DUF3557"/>
    <property type="match status" value="1"/>
</dbReference>
<dbReference type="PANTHER" id="PTHR31379:SF1">
    <property type="entry name" value="F-BOX C PROTEIN-RELATED"/>
    <property type="match status" value="1"/>
</dbReference>
<accession>A0A2G5TZA8</accession>
<evidence type="ECO:0008006" key="3">
    <source>
        <dbReference type="Google" id="ProtNLM"/>
    </source>
</evidence>